<reference evidence="7" key="1">
    <citation type="submission" date="2025-08" db="UniProtKB">
        <authorList>
            <consortium name="RefSeq"/>
        </authorList>
    </citation>
    <scope>IDENTIFICATION</scope>
</reference>
<gene>
    <name evidence="7" type="primary">LOC105033559</name>
</gene>
<dbReference type="InterPro" id="IPR036093">
    <property type="entry name" value="NAC_dom_sf"/>
</dbReference>
<feature type="domain" description="NAC" evidence="5">
    <location>
        <begin position="35"/>
        <end position="187"/>
    </location>
</feature>
<keyword evidence="2" id="KW-0238">DNA-binding</keyword>
<dbReference type="RefSeq" id="XP_019705747.1">
    <property type="nucleotide sequence ID" value="XM_019850188.2"/>
</dbReference>
<keyword evidence="1" id="KW-0805">Transcription regulation</keyword>
<dbReference type="InParanoid" id="A0A6J0PI58"/>
<dbReference type="GeneID" id="105033559"/>
<evidence type="ECO:0000313" key="6">
    <source>
        <dbReference type="Proteomes" id="UP000504607"/>
    </source>
</evidence>
<keyword evidence="3" id="KW-0804">Transcription</keyword>
<dbReference type="FunCoup" id="A0A6J0PI58">
    <property type="interactions" value="1211"/>
</dbReference>
<proteinExistence type="predicted"/>
<dbReference type="GO" id="GO:0006355">
    <property type="term" value="P:regulation of DNA-templated transcription"/>
    <property type="evidence" value="ECO:0007669"/>
    <property type="project" value="InterPro"/>
</dbReference>
<evidence type="ECO:0000313" key="7">
    <source>
        <dbReference type="RefSeq" id="XP_019705747.1"/>
    </source>
</evidence>
<dbReference type="InterPro" id="IPR003441">
    <property type="entry name" value="NAC-dom"/>
</dbReference>
<dbReference type="OrthoDB" id="744205at2759"/>
<dbReference type="Gene3D" id="2.170.150.80">
    <property type="entry name" value="NAC domain"/>
    <property type="match status" value="1"/>
</dbReference>
<evidence type="ECO:0000256" key="4">
    <source>
        <dbReference type="ARBA" id="ARBA00023242"/>
    </source>
</evidence>
<dbReference type="SUPFAM" id="SSF101941">
    <property type="entry name" value="NAC domain"/>
    <property type="match status" value="1"/>
</dbReference>
<dbReference type="Pfam" id="PF02365">
    <property type="entry name" value="NAM"/>
    <property type="match status" value="1"/>
</dbReference>
<dbReference type="PANTHER" id="PTHR31744:SF96">
    <property type="entry name" value="NAC DOMAIN-CONTAINING PROTEIN 21_22"/>
    <property type="match status" value="1"/>
</dbReference>
<accession>A0A6J0PI58</accession>
<evidence type="ECO:0000256" key="3">
    <source>
        <dbReference type="ARBA" id="ARBA00023163"/>
    </source>
</evidence>
<evidence type="ECO:0000256" key="1">
    <source>
        <dbReference type="ARBA" id="ARBA00023015"/>
    </source>
</evidence>
<dbReference type="AlphaFoldDB" id="A0A6J0PI58"/>
<sequence length="333" mass="36996">MENPSPPFSSLSLSLSSFYLKDSSMSILSMVEAKLPPGFRFHPRDDELICDYLMMKVTGDCSGSFWGSPMMVDVDLNKCEPWDLPEMACVAGKEWYFFSLRDRKYATGQRTNRATSSGYWKATGKDRLVARKGVLVGMRKTLVFYQGRAPKGKKTEWVMHEFRMEGPGDLTKLSFKGDWVLCRVFYKHRGFSTKPSMETSYDDTGSSSLPSLMDTYITIDQTPQNLEGFEQVPCFSSFPPSHTSQPPATLAPHLPLVEGSLPLTKGLAQLGALPELSSCLNPLSSDRNVIKAVLNQLTKLEGNPMGEVPPTLVDGSLWGCFPETGLPSSWNPF</sequence>
<dbReference type="KEGG" id="egu:105033559"/>
<protein>
    <submittedName>
        <fullName evidence="7">NAC domain-containing protein 21/22</fullName>
    </submittedName>
</protein>
<evidence type="ECO:0000259" key="5">
    <source>
        <dbReference type="PROSITE" id="PS51005"/>
    </source>
</evidence>
<dbReference type="GO" id="GO:0003677">
    <property type="term" value="F:DNA binding"/>
    <property type="evidence" value="ECO:0007669"/>
    <property type="project" value="UniProtKB-KW"/>
</dbReference>
<dbReference type="PROSITE" id="PS51005">
    <property type="entry name" value="NAC"/>
    <property type="match status" value="1"/>
</dbReference>
<name>A0A6J0PI58_ELAGV</name>
<organism evidence="6 7">
    <name type="scientific">Elaeis guineensis var. tenera</name>
    <name type="common">Oil palm</name>
    <dbReference type="NCBI Taxonomy" id="51953"/>
    <lineage>
        <taxon>Eukaryota</taxon>
        <taxon>Viridiplantae</taxon>
        <taxon>Streptophyta</taxon>
        <taxon>Embryophyta</taxon>
        <taxon>Tracheophyta</taxon>
        <taxon>Spermatophyta</taxon>
        <taxon>Magnoliopsida</taxon>
        <taxon>Liliopsida</taxon>
        <taxon>Arecaceae</taxon>
        <taxon>Arecoideae</taxon>
        <taxon>Cocoseae</taxon>
        <taxon>Elaeidinae</taxon>
        <taxon>Elaeis</taxon>
    </lineage>
</organism>
<dbReference type="Proteomes" id="UP000504607">
    <property type="component" value="Chromosome 1"/>
</dbReference>
<dbReference type="PANTHER" id="PTHR31744">
    <property type="entry name" value="PROTEIN CUP-SHAPED COTYLEDON 2-RELATED"/>
    <property type="match status" value="1"/>
</dbReference>
<keyword evidence="6" id="KW-1185">Reference proteome</keyword>
<evidence type="ECO:0000256" key="2">
    <source>
        <dbReference type="ARBA" id="ARBA00023125"/>
    </source>
</evidence>
<keyword evidence="4" id="KW-0539">Nucleus</keyword>